<sequence>MPYAHQILCITKTDRKNLHERITHIGGKNSDGERWKISQERAIEGIESGKWSFYVHRAGRTVDVVVAKSQYGHKYLKTVADGIQPDNLLSLPEC</sequence>
<reference evidence="1 2" key="1">
    <citation type="submission" date="2021-02" db="EMBL/GenBank/DDBJ databases">
        <title>Alicyclobacillus curvatus sp. nov. and Alicyclobacillus mengziensis sp. nov., two acidophilic bacteria isolated from acid mine drainage.</title>
        <authorList>
            <person name="Huang Y."/>
        </authorList>
    </citation>
    <scope>NUCLEOTIDE SEQUENCE [LARGE SCALE GENOMIC DNA]</scope>
    <source>
        <strain evidence="1 2">S30H14</strain>
    </source>
</reference>
<dbReference type="EMBL" id="CP071182">
    <property type="protein sequence ID" value="QSO48472.1"/>
    <property type="molecule type" value="Genomic_DNA"/>
</dbReference>
<proteinExistence type="predicted"/>
<evidence type="ECO:0000313" key="2">
    <source>
        <dbReference type="Proteomes" id="UP000663505"/>
    </source>
</evidence>
<dbReference type="Pfam" id="PF13031">
    <property type="entry name" value="DUF3892"/>
    <property type="match status" value="1"/>
</dbReference>
<dbReference type="KEGG" id="afx:JZ786_05640"/>
<dbReference type="InterPro" id="IPR024997">
    <property type="entry name" value="DUF3892"/>
</dbReference>
<name>A0A9X7W114_9BACL</name>
<gene>
    <name evidence="1" type="ORF">JZ786_05640</name>
</gene>
<organism evidence="1 2">
    <name type="scientific">Alicyclobacillus mengziensis</name>
    <dbReference type="NCBI Taxonomy" id="2931921"/>
    <lineage>
        <taxon>Bacteria</taxon>
        <taxon>Bacillati</taxon>
        <taxon>Bacillota</taxon>
        <taxon>Bacilli</taxon>
        <taxon>Bacillales</taxon>
        <taxon>Alicyclobacillaceae</taxon>
        <taxon>Alicyclobacillus</taxon>
    </lineage>
</organism>
<protein>
    <submittedName>
        <fullName evidence="1">DUF3892 domain-containing protein</fullName>
    </submittedName>
</protein>
<dbReference type="RefSeq" id="WP_206657807.1">
    <property type="nucleotide sequence ID" value="NZ_CP071182.1"/>
</dbReference>
<evidence type="ECO:0000313" key="1">
    <source>
        <dbReference type="EMBL" id="QSO48472.1"/>
    </source>
</evidence>
<dbReference type="Proteomes" id="UP000663505">
    <property type="component" value="Chromosome"/>
</dbReference>
<dbReference type="AlphaFoldDB" id="A0A9X7W114"/>
<accession>A0A9X7W114</accession>
<keyword evidence="2" id="KW-1185">Reference proteome</keyword>